<dbReference type="RefSeq" id="WP_187785451.1">
    <property type="nucleotide sequence ID" value="NZ_JACTVA010000029.1"/>
</dbReference>
<evidence type="ECO:0000256" key="7">
    <source>
        <dbReference type="ARBA" id="ARBA00023169"/>
    </source>
</evidence>
<keyword evidence="7" id="KW-0270">Exopolysaccharide synthesis</keyword>
<feature type="transmembrane region" description="Helical" evidence="8">
    <location>
        <begin position="77"/>
        <end position="98"/>
    </location>
</feature>
<evidence type="ECO:0000256" key="6">
    <source>
        <dbReference type="ARBA" id="ARBA00023136"/>
    </source>
</evidence>
<evidence type="ECO:0000259" key="9">
    <source>
        <dbReference type="Pfam" id="PF02397"/>
    </source>
</evidence>
<evidence type="ECO:0000313" key="10">
    <source>
        <dbReference type="EMBL" id="MBC9208291.1"/>
    </source>
</evidence>
<organism evidence="10 11">
    <name type="scientific">Teichococcus aerophilus</name>
    <dbReference type="NCBI Taxonomy" id="1224513"/>
    <lineage>
        <taxon>Bacteria</taxon>
        <taxon>Pseudomonadati</taxon>
        <taxon>Pseudomonadota</taxon>
        <taxon>Alphaproteobacteria</taxon>
        <taxon>Acetobacterales</taxon>
        <taxon>Roseomonadaceae</taxon>
        <taxon>Roseomonas</taxon>
    </lineage>
</organism>
<keyword evidence="3" id="KW-0808">Transferase</keyword>
<keyword evidence="11" id="KW-1185">Reference proteome</keyword>
<feature type="transmembrane region" description="Helical" evidence="8">
    <location>
        <begin position="258"/>
        <end position="279"/>
    </location>
</feature>
<evidence type="ECO:0000256" key="1">
    <source>
        <dbReference type="ARBA" id="ARBA00004141"/>
    </source>
</evidence>
<sequence length="442" mass="49051">MFGHNIRSDLVLLYLSETLAVFLAVYLLMASGMPPEYPVDHVRAAMMAGILALCSGVVCSASGLYRPELLSRSRRVWSGAALAATLLLLVTWMSLIITTPANLRAAAPGILIEILLGSVGAVILTRFAFVLLLRGGFLKRRILVVPSSTLVDERDMGPSDVFEVAKLPPGEDALAILSQPDKLRAQRVWAVVASHAALDEATRRRCREAGIQVLDESEYHECRLNRIICENLAPDWLKSAHGLYDGWLQRALRRGFDIAVSLFLLLLTLPVMATAAIIIRLDSPGPILYRQQRVGQNGSVFTLIKFRSMVVDAEAGGVARWATLKDTRVTRFGRFIRLTRIDELPQIFNVLKGDMSIVGPRPERPSFVEELGQVIPHYHDRACVKPGITGWAQVNYPYGASIEDARMKLAYDLYYVRHRSLFLDLLILVATVRVVLLQEGAR</sequence>
<gene>
    <name evidence="10" type="ORF">IBL26_15710</name>
</gene>
<feature type="transmembrane region" description="Helical" evidence="8">
    <location>
        <begin position="110"/>
        <end position="133"/>
    </location>
</feature>
<dbReference type="PANTHER" id="PTHR30576:SF21">
    <property type="entry name" value="UDP-GLUCOSE:UNDECAPRENYL-PHOSPHATE GLUCOSE-1-PHOSPHATE TRANSFERASE"/>
    <property type="match status" value="1"/>
</dbReference>
<evidence type="ECO:0000256" key="3">
    <source>
        <dbReference type="ARBA" id="ARBA00022679"/>
    </source>
</evidence>
<dbReference type="EMBL" id="JACTVA010000029">
    <property type="protein sequence ID" value="MBC9208291.1"/>
    <property type="molecule type" value="Genomic_DNA"/>
</dbReference>
<name>A0ABR7RPL3_9PROT</name>
<comment type="caution">
    <text evidence="10">The sequence shown here is derived from an EMBL/GenBank/DDBJ whole genome shotgun (WGS) entry which is preliminary data.</text>
</comment>
<reference evidence="10 11" key="1">
    <citation type="journal article" date="2013" name="Int. J. Syst. Evol. Microbiol.">
        <title>Roseomonas aerophila sp. nov., isolated from air.</title>
        <authorList>
            <person name="Kim S.J."/>
            <person name="Weon H.Y."/>
            <person name="Ahn J.H."/>
            <person name="Hong S.B."/>
            <person name="Seok S.J."/>
            <person name="Whang K.S."/>
            <person name="Kwon S.W."/>
        </authorList>
    </citation>
    <scope>NUCLEOTIDE SEQUENCE [LARGE SCALE GENOMIC DNA]</scope>
    <source>
        <strain evidence="10 11">NBRC 108923</strain>
    </source>
</reference>
<accession>A0ABR7RPL3</accession>
<evidence type="ECO:0000256" key="5">
    <source>
        <dbReference type="ARBA" id="ARBA00022989"/>
    </source>
</evidence>
<dbReference type="Pfam" id="PF02397">
    <property type="entry name" value="Bac_transf"/>
    <property type="match status" value="1"/>
</dbReference>
<keyword evidence="6 8" id="KW-0472">Membrane</keyword>
<dbReference type="InterPro" id="IPR003362">
    <property type="entry name" value="Bact_transf"/>
</dbReference>
<evidence type="ECO:0000256" key="8">
    <source>
        <dbReference type="SAM" id="Phobius"/>
    </source>
</evidence>
<evidence type="ECO:0000256" key="4">
    <source>
        <dbReference type="ARBA" id="ARBA00022692"/>
    </source>
</evidence>
<comment type="similarity">
    <text evidence="2">Belongs to the bacterial sugar transferase family.</text>
</comment>
<keyword evidence="4 8" id="KW-0812">Transmembrane</keyword>
<feature type="transmembrane region" description="Helical" evidence="8">
    <location>
        <begin position="44"/>
        <end position="65"/>
    </location>
</feature>
<feature type="transmembrane region" description="Helical" evidence="8">
    <location>
        <begin position="12"/>
        <end position="32"/>
    </location>
</feature>
<dbReference type="PANTHER" id="PTHR30576">
    <property type="entry name" value="COLANIC BIOSYNTHESIS UDP-GLUCOSE LIPID CARRIER TRANSFERASE"/>
    <property type="match status" value="1"/>
</dbReference>
<keyword evidence="5 8" id="KW-1133">Transmembrane helix</keyword>
<evidence type="ECO:0000313" key="11">
    <source>
        <dbReference type="Proteomes" id="UP000626026"/>
    </source>
</evidence>
<dbReference type="InterPro" id="IPR017475">
    <property type="entry name" value="EPS_sugar_tfrase"/>
</dbReference>
<dbReference type="Proteomes" id="UP000626026">
    <property type="component" value="Unassembled WGS sequence"/>
</dbReference>
<comment type="subcellular location">
    <subcellularLocation>
        <location evidence="1">Membrane</location>
        <topology evidence="1">Multi-pass membrane protein</topology>
    </subcellularLocation>
</comment>
<evidence type="ECO:0000256" key="2">
    <source>
        <dbReference type="ARBA" id="ARBA00006464"/>
    </source>
</evidence>
<protein>
    <submittedName>
        <fullName evidence="10">Exopolysaccharide biosynthesis polyprenyl glycosylphosphotransferase</fullName>
    </submittedName>
</protein>
<feature type="domain" description="Bacterial sugar transferase" evidence="9">
    <location>
        <begin position="253"/>
        <end position="436"/>
    </location>
</feature>
<dbReference type="NCBIfam" id="TIGR03025">
    <property type="entry name" value="EPS_sugtrans"/>
    <property type="match status" value="1"/>
</dbReference>
<proteinExistence type="inferred from homology"/>